<evidence type="ECO:0008006" key="2">
    <source>
        <dbReference type="Google" id="ProtNLM"/>
    </source>
</evidence>
<gene>
    <name evidence="1" type="ORF">HELGO_WM2809</name>
</gene>
<protein>
    <recommendedName>
        <fullName evidence="2">PIN domain-containing protein</fullName>
    </recommendedName>
</protein>
<accession>A0A6S6SBI3</accession>
<evidence type="ECO:0000313" key="1">
    <source>
        <dbReference type="EMBL" id="CAA6803566.1"/>
    </source>
</evidence>
<proteinExistence type="predicted"/>
<dbReference type="InterPro" id="IPR029060">
    <property type="entry name" value="PIN-like_dom_sf"/>
</dbReference>
<dbReference type="SUPFAM" id="SSF88723">
    <property type="entry name" value="PIN domain-like"/>
    <property type="match status" value="1"/>
</dbReference>
<name>A0A6S6SBI3_9BACT</name>
<reference evidence="1" key="1">
    <citation type="submission" date="2020-01" db="EMBL/GenBank/DDBJ databases">
        <authorList>
            <person name="Meier V. D."/>
            <person name="Meier V D."/>
        </authorList>
    </citation>
    <scope>NUCLEOTIDE SEQUENCE</scope>
    <source>
        <strain evidence="1">HLG_WM_MAG_01</strain>
    </source>
</reference>
<organism evidence="1">
    <name type="scientific">uncultured Sulfurovum sp</name>
    <dbReference type="NCBI Taxonomy" id="269237"/>
    <lineage>
        <taxon>Bacteria</taxon>
        <taxon>Pseudomonadati</taxon>
        <taxon>Campylobacterota</taxon>
        <taxon>Epsilonproteobacteria</taxon>
        <taxon>Campylobacterales</taxon>
        <taxon>Sulfurovaceae</taxon>
        <taxon>Sulfurovum</taxon>
        <taxon>environmental samples</taxon>
    </lineage>
</organism>
<sequence>MKIFLDANICLDLLDTTRPTSRASVAWYMGHKDDVSLSFHFSGDFITTFYYILTERKKIDKYKVVQAIDLLCMEVTPFYLNHTDFVEAKNSFFNNICDDFEDLMVLHSTLRAGCTTFMTNDNVLLNMSVYKGLLVQSTKGNI</sequence>
<dbReference type="AlphaFoldDB" id="A0A6S6SBI3"/>
<dbReference type="EMBL" id="CACVAS010000030">
    <property type="protein sequence ID" value="CAA6803566.1"/>
    <property type="molecule type" value="Genomic_DNA"/>
</dbReference>